<feature type="region of interest" description="Disordered" evidence="1">
    <location>
        <begin position="1"/>
        <end position="43"/>
    </location>
</feature>
<dbReference type="GeneID" id="54290525"/>
<dbReference type="AlphaFoldDB" id="A0A6A5XSA5"/>
<keyword evidence="3" id="KW-1185">Reference proteome</keyword>
<organism evidence="2 3">
    <name type="scientific">Aaosphaeria arxii CBS 175.79</name>
    <dbReference type="NCBI Taxonomy" id="1450172"/>
    <lineage>
        <taxon>Eukaryota</taxon>
        <taxon>Fungi</taxon>
        <taxon>Dikarya</taxon>
        <taxon>Ascomycota</taxon>
        <taxon>Pezizomycotina</taxon>
        <taxon>Dothideomycetes</taxon>
        <taxon>Pleosporomycetidae</taxon>
        <taxon>Pleosporales</taxon>
        <taxon>Pleosporales incertae sedis</taxon>
        <taxon>Aaosphaeria</taxon>
    </lineage>
</organism>
<gene>
    <name evidence="2" type="ORF">BU24DRAFT_480536</name>
</gene>
<evidence type="ECO:0000313" key="3">
    <source>
        <dbReference type="Proteomes" id="UP000799778"/>
    </source>
</evidence>
<sequence>MPTSQKTRQVSTNDPVTGRTPSSPLKPSTPSNARPPVDSKHRASAFTALSARHWQCVHLARRKHNTSNQTSAISISTFGANANLIPHLGLPARSFRNHIHTLVTELDSVTLAHSPLCEFANVVNGHIRHVSTHDTFNLGRCIVAQPDKSKMKLDFNATPGLFITSGWYHFTLYDGAALGVPTTFVSPVSPGPPFDVMVFFVESSRGVEMGVLVP</sequence>
<protein>
    <submittedName>
        <fullName evidence="2">Uncharacterized protein</fullName>
    </submittedName>
</protein>
<name>A0A6A5XSA5_9PLEO</name>
<dbReference type="Proteomes" id="UP000799778">
    <property type="component" value="Unassembled WGS sequence"/>
</dbReference>
<reference evidence="2" key="1">
    <citation type="journal article" date="2020" name="Stud. Mycol.">
        <title>101 Dothideomycetes genomes: a test case for predicting lifestyles and emergence of pathogens.</title>
        <authorList>
            <person name="Haridas S."/>
            <person name="Albert R."/>
            <person name="Binder M."/>
            <person name="Bloem J."/>
            <person name="Labutti K."/>
            <person name="Salamov A."/>
            <person name="Andreopoulos B."/>
            <person name="Baker S."/>
            <person name="Barry K."/>
            <person name="Bills G."/>
            <person name="Bluhm B."/>
            <person name="Cannon C."/>
            <person name="Castanera R."/>
            <person name="Culley D."/>
            <person name="Daum C."/>
            <person name="Ezra D."/>
            <person name="Gonzalez J."/>
            <person name="Henrissat B."/>
            <person name="Kuo A."/>
            <person name="Liang C."/>
            <person name="Lipzen A."/>
            <person name="Lutzoni F."/>
            <person name="Magnuson J."/>
            <person name="Mondo S."/>
            <person name="Nolan M."/>
            <person name="Ohm R."/>
            <person name="Pangilinan J."/>
            <person name="Park H.-J."/>
            <person name="Ramirez L."/>
            <person name="Alfaro M."/>
            <person name="Sun H."/>
            <person name="Tritt A."/>
            <person name="Yoshinaga Y."/>
            <person name="Zwiers L.-H."/>
            <person name="Turgeon B."/>
            <person name="Goodwin S."/>
            <person name="Spatafora J."/>
            <person name="Crous P."/>
            <person name="Grigoriev I."/>
        </authorList>
    </citation>
    <scope>NUCLEOTIDE SEQUENCE</scope>
    <source>
        <strain evidence="2">CBS 175.79</strain>
    </source>
</reference>
<proteinExistence type="predicted"/>
<feature type="compositionally biased region" description="Low complexity" evidence="1">
    <location>
        <begin position="20"/>
        <end position="31"/>
    </location>
</feature>
<accession>A0A6A5XSA5</accession>
<feature type="compositionally biased region" description="Polar residues" evidence="1">
    <location>
        <begin position="1"/>
        <end position="15"/>
    </location>
</feature>
<dbReference type="OrthoDB" id="444127at2759"/>
<evidence type="ECO:0000313" key="2">
    <source>
        <dbReference type="EMBL" id="KAF2015823.1"/>
    </source>
</evidence>
<dbReference type="Gene3D" id="3.30.559.10">
    <property type="entry name" value="Chloramphenicol acetyltransferase-like domain"/>
    <property type="match status" value="1"/>
</dbReference>
<dbReference type="EMBL" id="ML978069">
    <property type="protein sequence ID" value="KAF2015823.1"/>
    <property type="molecule type" value="Genomic_DNA"/>
</dbReference>
<evidence type="ECO:0000256" key="1">
    <source>
        <dbReference type="SAM" id="MobiDB-lite"/>
    </source>
</evidence>
<dbReference type="RefSeq" id="XP_033384162.1">
    <property type="nucleotide sequence ID" value="XM_033533128.1"/>
</dbReference>
<dbReference type="InterPro" id="IPR023213">
    <property type="entry name" value="CAT-like_dom_sf"/>
</dbReference>